<accession>A0A077ZSP2</accession>
<dbReference type="EMBL" id="CCKQ01001787">
    <property type="protein sequence ID" value="CDW72892.1"/>
    <property type="molecule type" value="Genomic_DNA"/>
</dbReference>
<dbReference type="InParanoid" id="A0A077ZSP2"/>
<proteinExistence type="predicted"/>
<sequence length="368" mass="42821">MITQKNCHNLKETKNSDHISNVNTDENKLLTLNSHGSEKQGNYTYILNGEKFKTYPLSIVHLTKKLDEFSATSSLQYNKKQEDIQLHQSFRIDSNLQNDPLLQISTKYQDLESFSKTNKFYQNIKKLEPLMKTFKKSRNHSFNLSQSLSNFKITGQSPLYYKSDNIESINQKCDNRETKINSYEQHVNSLKMISNLRKQQNLSFEAIHHSKVQKCELPTVGQTNCKKLKLKNRMIKFNSLLNSSLERTVQLPQIKIISQQIHLKKKTKSSQNIKNYNSTASNSLEDINSNCQEFDKNFTFNLCNQQELLKETDKFCEDNIFEGIAFKDLLSHSEVHSISLSPDNRAQFYPKISAIITKKKENKVMRKK</sequence>
<name>A0A077ZSP2_STYLE</name>
<dbReference type="AlphaFoldDB" id="A0A077ZSP2"/>
<organism evidence="1 2">
    <name type="scientific">Stylonychia lemnae</name>
    <name type="common">Ciliate</name>
    <dbReference type="NCBI Taxonomy" id="5949"/>
    <lineage>
        <taxon>Eukaryota</taxon>
        <taxon>Sar</taxon>
        <taxon>Alveolata</taxon>
        <taxon>Ciliophora</taxon>
        <taxon>Intramacronucleata</taxon>
        <taxon>Spirotrichea</taxon>
        <taxon>Stichotrichia</taxon>
        <taxon>Sporadotrichida</taxon>
        <taxon>Oxytrichidae</taxon>
        <taxon>Stylonychinae</taxon>
        <taxon>Stylonychia</taxon>
    </lineage>
</organism>
<gene>
    <name evidence="1" type="primary">Contig325.g356</name>
    <name evidence="1" type="ORF">STYLEM_1859</name>
</gene>
<protein>
    <submittedName>
        <fullName evidence="1">Uncharacterized protein</fullName>
    </submittedName>
</protein>
<dbReference type="Proteomes" id="UP000039865">
    <property type="component" value="Unassembled WGS sequence"/>
</dbReference>
<evidence type="ECO:0000313" key="1">
    <source>
        <dbReference type="EMBL" id="CDW72892.1"/>
    </source>
</evidence>
<reference evidence="1 2" key="1">
    <citation type="submission" date="2014-06" db="EMBL/GenBank/DDBJ databases">
        <authorList>
            <person name="Swart Estienne"/>
        </authorList>
    </citation>
    <scope>NUCLEOTIDE SEQUENCE [LARGE SCALE GENOMIC DNA]</scope>
    <source>
        <strain evidence="1 2">130c</strain>
    </source>
</reference>
<keyword evidence="2" id="KW-1185">Reference proteome</keyword>
<evidence type="ECO:0000313" key="2">
    <source>
        <dbReference type="Proteomes" id="UP000039865"/>
    </source>
</evidence>